<dbReference type="AlphaFoldDB" id="A0A7X0DCG7"/>
<keyword evidence="4 6" id="KW-0975">Bacterial flagellum</keyword>
<dbReference type="NCBIfam" id="TIGR01395">
    <property type="entry name" value="FlgC"/>
    <property type="match status" value="1"/>
</dbReference>
<dbReference type="EMBL" id="JACHEJ010000003">
    <property type="protein sequence ID" value="MBB6179883.1"/>
    <property type="molecule type" value="Genomic_DNA"/>
</dbReference>
<dbReference type="InterPro" id="IPR001444">
    <property type="entry name" value="Flag_bb_rod_N"/>
</dbReference>
<dbReference type="PANTHER" id="PTHR30435:SF2">
    <property type="entry name" value="FLAGELLAR BASAL-BODY ROD PROTEIN FLGC"/>
    <property type="match status" value="1"/>
</dbReference>
<feature type="domain" description="Flagellar basal-body/hook protein C-terminal" evidence="8">
    <location>
        <begin position="90"/>
        <end position="134"/>
    </location>
</feature>
<comment type="subunit">
    <text evidence="5 6">The basal body constitutes a major portion of the flagellar organelle and consists of four rings (L,P,S, and M) mounted on a central rod. The rod consists of about 26 subunits of FlgG in the distal portion, and FlgB, FlgC and FlgF are thought to build up the proximal portion of the rod with about 6 subunits each.</text>
</comment>
<dbReference type="InterPro" id="IPR019776">
    <property type="entry name" value="Flagellar_basal_body_rod_CS"/>
</dbReference>
<dbReference type="InterPro" id="IPR006299">
    <property type="entry name" value="FlgC"/>
</dbReference>
<evidence type="ECO:0000313" key="9">
    <source>
        <dbReference type="EMBL" id="MBB6179883.1"/>
    </source>
</evidence>
<dbReference type="PANTHER" id="PTHR30435">
    <property type="entry name" value="FLAGELLAR PROTEIN"/>
    <property type="match status" value="1"/>
</dbReference>
<keyword evidence="9" id="KW-0966">Cell projection</keyword>
<dbReference type="RefSeq" id="WP_052636939.1">
    <property type="nucleotide sequence ID" value="NZ_CANLQM010000011.1"/>
</dbReference>
<protein>
    <recommendedName>
        <fullName evidence="3 6">Flagellar basal-body rod protein FlgC</fullName>
    </recommendedName>
</protein>
<evidence type="ECO:0000256" key="5">
    <source>
        <dbReference type="ARBA" id="ARBA00025933"/>
    </source>
</evidence>
<name>A0A7X0DCG7_9HYPH</name>
<organism evidence="9 10">
    <name type="scientific">Pseudorhizobium flavum</name>
    <dbReference type="NCBI Taxonomy" id="1335061"/>
    <lineage>
        <taxon>Bacteria</taxon>
        <taxon>Pseudomonadati</taxon>
        <taxon>Pseudomonadota</taxon>
        <taxon>Alphaproteobacteria</taxon>
        <taxon>Hyphomicrobiales</taxon>
        <taxon>Rhizobiaceae</taxon>
        <taxon>Rhizobium/Agrobacterium group</taxon>
        <taxon>Pseudorhizobium</taxon>
    </lineage>
</organism>
<dbReference type="InterPro" id="IPR010930">
    <property type="entry name" value="Flg_bb/hook_C_dom"/>
</dbReference>
<sequence>MDPLSAASKIAGSGLEAQATRLRIVSENIANARSTGDTPGADPYRRKTITFGAEMDRAAEVELVRVKKLGTDASNFIEEYDPNHPAADERGMVKLPNVNMLIEMADMREANRTYDANLQTIKQTRELIAATIDLLKSGQ</sequence>
<evidence type="ECO:0000256" key="6">
    <source>
        <dbReference type="RuleBase" id="RU362062"/>
    </source>
</evidence>
<evidence type="ECO:0000256" key="2">
    <source>
        <dbReference type="ARBA" id="ARBA00009677"/>
    </source>
</evidence>
<accession>A0A7X0DCG7</accession>
<dbReference type="GO" id="GO:0030694">
    <property type="term" value="C:bacterial-type flagellum basal body, rod"/>
    <property type="evidence" value="ECO:0007669"/>
    <property type="project" value="UniProtKB-UniRule"/>
</dbReference>
<dbReference type="Pfam" id="PF06429">
    <property type="entry name" value="Flg_bbr_C"/>
    <property type="match status" value="1"/>
</dbReference>
<feature type="domain" description="Flagellar basal body rod protein N-terminal" evidence="7">
    <location>
        <begin position="10"/>
        <end position="32"/>
    </location>
</feature>
<comment type="similarity">
    <text evidence="2">Belongs to the flagella basal body rod proteins family.</text>
</comment>
<comment type="caution">
    <text evidence="9">The sequence shown here is derived from an EMBL/GenBank/DDBJ whole genome shotgun (WGS) entry which is preliminary data.</text>
</comment>
<evidence type="ECO:0000256" key="3">
    <source>
        <dbReference type="ARBA" id="ARBA00017941"/>
    </source>
</evidence>
<keyword evidence="9" id="KW-0282">Flagellum</keyword>
<evidence type="ECO:0000256" key="4">
    <source>
        <dbReference type="ARBA" id="ARBA00023143"/>
    </source>
</evidence>
<evidence type="ECO:0000256" key="1">
    <source>
        <dbReference type="ARBA" id="ARBA00004117"/>
    </source>
</evidence>
<evidence type="ECO:0000313" key="10">
    <source>
        <dbReference type="Proteomes" id="UP000535501"/>
    </source>
</evidence>
<keyword evidence="9" id="KW-0969">Cilium</keyword>
<dbReference type="Proteomes" id="UP000535501">
    <property type="component" value="Unassembled WGS sequence"/>
</dbReference>
<evidence type="ECO:0000259" key="7">
    <source>
        <dbReference type="Pfam" id="PF00460"/>
    </source>
</evidence>
<gene>
    <name evidence="9" type="ORF">HNQ75_001851</name>
</gene>
<dbReference type="Pfam" id="PF00460">
    <property type="entry name" value="Flg_bb_rod"/>
    <property type="match status" value="1"/>
</dbReference>
<dbReference type="GO" id="GO:0071978">
    <property type="term" value="P:bacterial-type flagellum-dependent swarming motility"/>
    <property type="evidence" value="ECO:0007669"/>
    <property type="project" value="TreeGrafter"/>
</dbReference>
<dbReference type="PROSITE" id="PS00588">
    <property type="entry name" value="FLAGELLA_BB_ROD"/>
    <property type="match status" value="1"/>
</dbReference>
<evidence type="ECO:0000259" key="8">
    <source>
        <dbReference type="Pfam" id="PF06429"/>
    </source>
</evidence>
<proteinExistence type="inferred from homology"/>
<comment type="subcellular location">
    <subcellularLocation>
        <location evidence="1 6">Bacterial flagellum basal body</location>
    </subcellularLocation>
</comment>
<reference evidence="9 10" key="1">
    <citation type="submission" date="2020-08" db="EMBL/GenBank/DDBJ databases">
        <title>Genomic Encyclopedia of Type Strains, Phase IV (KMG-IV): sequencing the most valuable type-strain genomes for metagenomic binning, comparative biology and taxonomic classification.</title>
        <authorList>
            <person name="Goeker M."/>
        </authorList>
    </citation>
    <scope>NUCLEOTIDE SEQUENCE [LARGE SCALE GENOMIC DNA]</scope>
    <source>
        <strain evidence="9 10">DSM 102134</strain>
    </source>
</reference>
<keyword evidence="10" id="KW-1185">Reference proteome</keyword>